<keyword evidence="4" id="KW-0408">Iron</keyword>
<keyword evidence="7" id="KW-0472">Membrane</keyword>
<evidence type="ECO:0000256" key="2">
    <source>
        <dbReference type="ARBA" id="ARBA00022714"/>
    </source>
</evidence>
<dbReference type="Proteomes" id="UP000270296">
    <property type="component" value="Unassembled WGS sequence"/>
</dbReference>
<organism evidence="11">
    <name type="scientific">Soboliphyme baturini</name>
    <dbReference type="NCBI Taxonomy" id="241478"/>
    <lineage>
        <taxon>Eukaryota</taxon>
        <taxon>Metazoa</taxon>
        <taxon>Ecdysozoa</taxon>
        <taxon>Nematoda</taxon>
        <taxon>Enoplea</taxon>
        <taxon>Dorylaimia</taxon>
        <taxon>Dioctophymatida</taxon>
        <taxon>Dioctophymatoidea</taxon>
        <taxon>Soboliphymatidae</taxon>
        <taxon>Soboliphyme</taxon>
    </lineage>
</organism>
<evidence type="ECO:0000256" key="5">
    <source>
        <dbReference type="ARBA" id="ARBA00023014"/>
    </source>
</evidence>
<comment type="cofactor">
    <cofactor evidence="6">
        <name>[2Fe-2S] cluster</name>
        <dbReference type="ChEBI" id="CHEBI:190135"/>
    </cofactor>
</comment>
<dbReference type="GO" id="GO:0051537">
    <property type="term" value="F:2 iron, 2 sulfur cluster binding"/>
    <property type="evidence" value="ECO:0007669"/>
    <property type="project" value="UniProtKB-KW"/>
</dbReference>
<dbReference type="SMART" id="SM00704">
    <property type="entry name" value="ZnF_CDGSH"/>
    <property type="match status" value="1"/>
</dbReference>
<keyword evidence="3" id="KW-0479">Metal-binding</keyword>
<evidence type="ECO:0000259" key="8">
    <source>
        <dbReference type="SMART" id="SM00704"/>
    </source>
</evidence>
<feature type="domain" description="Iron-binding zinc finger CDGSH type" evidence="8">
    <location>
        <begin position="60"/>
        <end position="98"/>
    </location>
</feature>
<dbReference type="InterPro" id="IPR018967">
    <property type="entry name" value="FeS-contain_CDGSH-typ"/>
</dbReference>
<dbReference type="OrthoDB" id="449252at2759"/>
<keyword evidence="5" id="KW-0411">Iron-sulfur</keyword>
<dbReference type="Gene3D" id="3.40.5.90">
    <property type="entry name" value="CDGSH iron-sulfur domain, mitoNEET-type"/>
    <property type="match status" value="1"/>
</dbReference>
<dbReference type="Pfam" id="PF09360">
    <property type="entry name" value="zf-CDGSH"/>
    <property type="match status" value="1"/>
</dbReference>
<proteinExistence type="inferred from homology"/>
<dbReference type="FunFam" id="3.40.5.90:FF:000001">
    <property type="entry name" value="CDGSH iron-sulfur domain-containing protein 1"/>
    <property type="match status" value="1"/>
</dbReference>
<keyword evidence="7" id="KW-0812">Transmembrane</keyword>
<dbReference type="GO" id="GO:0005741">
    <property type="term" value="C:mitochondrial outer membrane"/>
    <property type="evidence" value="ECO:0007669"/>
    <property type="project" value="TreeGrafter"/>
</dbReference>
<dbReference type="PANTHER" id="PTHR13680:SF5">
    <property type="entry name" value="CDGSH IRON-SULFUR DOMAIN-CONTAINING PROTEIN 1"/>
    <property type="match status" value="1"/>
</dbReference>
<keyword evidence="10" id="KW-1185">Reference proteome</keyword>
<gene>
    <name evidence="9" type="ORF">SBAD_LOCUS6142</name>
</gene>
<evidence type="ECO:0000256" key="7">
    <source>
        <dbReference type="SAM" id="Phobius"/>
    </source>
</evidence>
<evidence type="ECO:0000313" key="10">
    <source>
        <dbReference type="Proteomes" id="UP000270296"/>
    </source>
</evidence>
<protein>
    <submittedName>
        <fullName evidence="11">ZnF_CDGSH domain-containing protein</fullName>
    </submittedName>
</protein>
<evidence type="ECO:0000256" key="6">
    <source>
        <dbReference type="ARBA" id="ARBA00034078"/>
    </source>
</evidence>
<comment type="similarity">
    <text evidence="1">Belongs to the CISD protein family. CISD2 subfamily.</text>
</comment>
<reference evidence="11" key="1">
    <citation type="submission" date="2016-06" db="UniProtKB">
        <authorList>
            <consortium name="WormBaseParasite"/>
        </authorList>
    </citation>
    <scope>IDENTIFICATION</scope>
</reference>
<evidence type="ECO:0000256" key="1">
    <source>
        <dbReference type="ARBA" id="ARBA00008624"/>
    </source>
</evidence>
<dbReference type="EMBL" id="UZAM01009518">
    <property type="protein sequence ID" value="VDP09347.1"/>
    <property type="molecule type" value="Genomic_DNA"/>
</dbReference>
<evidence type="ECO:0000256" key="3">
    <source>
        <dbReference type="ARBA" id="ARBA00022723"/>
    </source>
</evidence>
<accession>A0A183IR95</accession>
<reference evidence="9 10" key="2">
    <citation type="submission" date="2018-11" db="EMBL/GenBank/DDBJ databases">
        <authorList>
            <consortium name="Pathogen Informatics"/>
        </authorList>
    </citation>
    <scope>NUCLEOTIDE SEQUENCE [LARGE SCALE GENOMIC DNA]</scope>
</reference>
<sequence>MTDLYLQSGYNLNDDSSYRCVAKIPAFILGIVIGFWFCKKFYLKSRDSIVNRDINKSAKKIVDSVDTNDIEDQKSFCRCWRSKNFPYCDGSHVIHNEMTGDNVGPLIIHKVE</sequence>
<name>A0A183IR95_9BILA</name>
<evidence type="ECO:0000313" key="11">
    <source>
        <dbReference type="WBParaSite" id="SBAD_0000638001-mRNA-1"/>
    </source>
</evidence>
<evidence type="ECO:0000256" key="4">
    <source>
        <dbReference type="ARBA" id="ARBA00023004"/>
    </source>
</evidence>
<feature type="transmembrane region" description="Helical" evidence="7">
    <location>
        <begin position="20"/>
        <end position="38"/>
    </location>
</feature>
<keyword evidence="2" id="KW-0001">2Fe-2S</keyword>
<dbReference type="WBParaSite" id="SBAD_0000638001-mRNA-1">
    <property type="protein sequence ID" value="SBAD_0000638001-mRNA-1"/>
    <property type="gene ID" value="SBAD_0000638001"/>
</dbReference>
<dbReference type="InterPro" id="IPR045131">
    <property type="entry name" value="CISD1/2"/>
</dbReference>
<dbReference type="GO" id="GO:0046872">
    <property type="term" value="F:metal ion binding"/>
    <property type="evidence" value="ECO:0007669"/>
    <property type="project" value="UniProtKB-KW"/>
</dbReference>
<dbReference type="GO" id="GO:0010506">
    <property type="term" value="P:regulation of autophagy"/>
    <property type="evidence" value="ECO:0007669"/>
    <property type="project" value="InterPro"/>
</dbReference>
<evidence type="ECO:0000313" key="9">
    <source>
        <dbReference type="EMBL" id="VDP09347.1"/>
    </source>
</evidence>
<dbReference type="InterPro" id="IPR042216">
    <property type="entry name" value="MitoNEET_CISD"/>
</dbReference>
<dbReference type="PANTHER" id="PTHR13680">
    <property type="entry name" value="CDGSH IRON-SULFUR DOMAIN-CONTAINING PROTEIN 1"/>
    <property type="match status" value="1"/>
</dbReference>
<keyword evidence="7" id="KW-1133">Transmembrane helix</keyword>
<dbReference type="AlphaFoldDB" id="A0A183IR95"/>